<name>A0A017SS03_ASPRC</name>
<evidence type="ECO:0000259" key="2">
    <source>
        <dbReference type="Pfam" id="PF19026"/>
    </source>
</evidence>
<dbReference type="GeneID" id="63693679"/>
<dbReference type="EMBL" id="KK088411">
    <property type="protein sequence ID" value="EYE99763.1"/>
    <property type="molecule type" value="Genomic_DNA"/>
</dbReference>
<dbReference type="STRING" id="1388766.A0A017SS03"/>
<dbReference type="InterPro" id="IPR044034">
    <property type="entry name" value="NAC-like_UBA"/>
</dbReference>
<dbReference type="CDD" id="cd14361">
    <property type="entry name" value="UBA_HYPK"/>
    <property type="match status" value="1"/>
</dbReference>
<evidence type="ECO:0000313" key="3">
    <source>
        <dbReference type="EMBL" id="EYE99763.1"/>
    </source>
</evidence>
<feature type="domain" description="Nascent polypeptide-associated complex subunit alpha-like UBA" evidence="2">
    <location>
        <begin position="84"/>
        <end position="123"/>
    </location>
</feature>
<dbReference type="PANTHER" id="PTHR31184:SF2">
    <property type="entry name" value="HUNTINGTIN-INTERACTING PROTEIN K"/>
    <property type="match status" value="1"/>
</dbReference>
<feature type="compositionally biased region" description="Basic and acidic residues" evidence="1">
    <location>
        <begin position="1"/>
        <end position="21"/>
    </location>
</feature>
<dbReference type="GO" id="GO:0050821">
    <property type="term" value="P:protein stabilization"/>
    <property type="evidence" value="ECO:0007669"/>
    <property type="project" value="TreeGrafter"/>
</dbReference>
<dbReference type="GO" id="GO:0043066">
    <property type="term" value="P:negative regulation of apoptotic process"/>
    <property type="evidence" value="ECO:0007669"/>
    <property type="project" value="TreeGrafter"/>
</dbReference>
<keyword evidence="4" id="KW-1185">Reference proteome</keyword>
<dbReference type="RefSeq" id="XP_040643451.1">
    <property type="nucleotide sequence ID" value="XM_040778555.1"/>
</dbReference>
<dbReference type="Pfam" id="PF19026">
    <property type="entry name" value="UBA_HYPK"/>
    <property type="match status" value="1"/>
</dbReference>
<dbReference type="AlphaFoldDB" id="A0A017SS03"/>
<dbReference type="Proteomes" id="UP000019804">
    <property type="component" value="Unassembled WGS sequence"/>
</dbReference>
<accession>A0A017SS03</accession>
<dbReference type="InterPro" id="IPR052617">
    <property type="entry name" value="Huntingtin-int_K"/>
</dbReference>
<organism evidence="3 4">
    <name type="scientific">Aspergillus ruber (strain CBS 135680)</name>
    <dbReference type="NCBI Taxonomy" id="1388766"/>
    <lineage>
        <taxon>Eukaryota</taxon>
        <taxon>Fungi</taxon>
        <taxon>Dikarya</taxon>
        <taxon>Ascomycota</taxon>
        <taxon>Pezizomycotina</taxon>
        <taxon>Eurotiomycetes</taxon>
        <taxon>Eurotiomycetidae</taxon>
        <taxon>Eurotiales</taxon>
        <taxon>Aspergillaceae</taxon>
        <taxon>Aspergillus</taxon>
        <taxon>Aspergillus subgen. Aspergillus</taxon>
    </lineage>
</organism>
<evidence type="ECO:0000256" key="1">
    <source>
        <dbReference type="SAM" id="MobiDB-lite"/>
    </source>
</evidence>
<sequence length="126" mass="13104">MSDPTDDHHQHLPANPEDRKAAAALSSLNDDLGSRDPTADQEALGKAMSRLEIAAGQGGHTGGNATASAGQTKTEPQVQVKVAKVKAGDVNLLVRELDLSQVKATELLKANEGDVKKAIQAFIAVA</sequence>
<feature type="compositionally biased region" description="Polar residues" evidence="1">
    <location>
        <begin position="63"/>
        <end position="76"/>
    </location>
</feature>
<dbReference type="OrthoDB" id="285219at2759"/>
<feature type="region of interest" description="Disordered" evidence="1">
    <location>
        <begin position="1"/>
        <end position="77"/>
    </location>
</feature>
<evidence type="ECO:0000313" key="4">
    <source>
        <dbReference type="Proteomes" id="UP000019804"/>
    </source>
</evidence>
<dbReference type="HOGENOM" id="CLU_127753_0_0_1"/>
<reference evidence="4" key="1">
    <citation type="journal article" date="2014" name="Nat. Commun.">
        <title>Genomic adaptations of the halophilic Dead Sea filamentous fungus Eurotium rubrum.</title>
        <authorList>
            <person name="Kis-Papo T."/>
            <person name="Weig A.R."/>
            <person name="Riley R."/>
            <person name="Persoh D."/>
            <person name="Salamov A."/>
            <person name="Sun H."/>
            <person name="Lipzen A."/>
            <person name="Wasser S.P."/>
            <person name="Rambold G."/>
            <person name="Grigoriev I.V."/>
            <person name="Nevo E."/>
        </authorList>
    </citation>
    <scope>NUCLEOTIDE SEQUENCE [LARGE SCALE GENOMIC DNA]</scope>
    <source>
        <strain evidence="4">CBS 135680</strain>
    </source>
</reference>
<gene>
    <name evidence="3" type="ORF">EURHEDRAFT_373675</name>
</gene>
<proteinExistence type="predicted"/>
<dbReference type="PANTHER" id="PTHR31184">
    <property type="entry name" value="HUNTINGTIN-INTERACTING PROTEIN K FAMILY MEMBER"/>
    <property type="match status" value="1"/>
</dbReference>
<protein>
    <recommendedName>
        <fullName evidence="2">Nascent polypeptide-associated complex subunit alpha-like UBA domain-containing protein</fullName>
    </recommendedName>
</protein>
<dbReference type="InterPro" id="IPR038922">
    <property type="entry name" value="HYPK_UBA"/>
</dbReference>